<dbReference type="GO" id="GO:0016491">
    <property type="term" value="F:oxidoreductase activity"/>
    <property type="evidence" value="ECO:0007669"/>
    <property type="project" value="UniProtKB-UniRule"/>
</dbReference>
<keyword evidence="4 7" id="KW-0521">NADP</keyword>
<dbReference type="AlphaFoldDB" id="A0A0A5FZB5"/>
<comment type="cofactor">
    <cofactor evidence="8">
        <name>FMN</name>
        <dbReference type="ChEBI" id="CHEBI:58210"/>
    </cofactor>
    <text evidence="8">Binds 1 FMN per subunit.</text>
</comment>
<dbReference type="InterPro" id="IPR052530">
    <property type="entry name" value="NAD(P)H_nitroreductase"/>
</dbReference>
<feature type="binding site" evidence="8">
    <location>
        <position position="44"/>
    </location>
    <ligand>
        <name>FMN</name>
        <dbReference type="ChEBI" id="CHEBI:58210"/>
        <note>ligand shared between dimeric partners</note>
    </ligand>
</feature>
<dbReference type="SUPFAM" id="SSF55469">
    <property type="entry name" value="FMN-dependent nitroreductase-like"/>
    <property type="match status" value="1"/>
</dbReference>
<organism evidence="10 11">
    <name type="scientific">Pontibacillus litoralis JSM 072002</name>
    <dbReference type="NCBI Taxonomy" id="1385512"/>
    <lineage>
        <taxon>Bacteria</taxon>
        <taxon>Bacillati</taxon>
        <taxon>Bacillota</taxon>
        <taxon>Bacilli</taxon>
        <taxon>Bacillales</taxon>
        <taxon>Bacillaceae</taxon>
        <taxon>Pontibacillus</taxon>
    </lineage>
</organism>
<dbReference type="STRING" id="1385512.N784_10150"/>
<evidence type="ECO:0000256" key="7">
    <source>
        <dbReference type="PIRNR" id="PIRNR000232"/>
    </source>
</evidence>
<dbReference type="Proteomes" id="UP000030401">
    <property type="component" value="Unassembled WGS sequence"/>
</dbReference>
<evidence type="ECO:0000256" key="4">
    <source>
        <dbReference type="ARBA" id="ARBA00022857"/>
    </source>
</evidence>
<evidence type="ECO:0000256" key="5">
    <source>
        <dbReference type="ARBA" id="ARBA00023002"/>
    </source>
</evidence>
<evidence type="ECO:0000313" key="10">
    <source>
        <dbReference type="EMBL" id="KGX85139.1"/>
    </source>
</evidence>
<dbReference type="InterPro" id="IPR000415">
    <property type="entry name" value="Nitroreductase-like"/>
</dbReference>
<keyword evidence="6 7" id="KW-0520">NAD</keyword>
<dbReference type="InterPro" id="IPR029479">
    <property type="entry name" value="Nitroreductase"/>
</dbReference>
<accession>A0A0A5FZB5</accession>
<dbReference type="CDD" id="cd02135">
    <property type="entry name" value="YdjA-like"/>
    <property type="match status" value="1"/>
</dbReference>
<name>A0A0A5FZB5_9BACI</name>
<proteinExistence type="inferred from homology"/>
<keyword evidence="5 7" id="KW-0560">Oxidoreductase</keyword>
<evidence type="ECO:0000256" key="2">
    <source>
        <dbReference type="ARBA" id="ARBA00022630"/>
    </source>
</evidence>
<dbReference type="Gene3D" id="3.40.109.10">
    <property type="entry name" value="NADH Oxidase"/>
    <property type="match status" value="1"/>
</dbReference>
<keyword evidence="2 7" id="KW-0285">Flavoprotein</keyword>
<dbReference type="PIRSF" id="PIRSF000232">
    <property type="entry name" value="YdjA"/>
    <property type="match status" value="1"/>
</dbReference>
<dbReference type="EC" id="1.-.-.-" evidence="7"/>
<evidence type="ECO:0000256" key="1">
    <source>
        <dbReference type="ARBA" id="ARBA00007118"/>
    </source>
</evidence>
<gene>
    <name evidence="10" type="ORF">N784_10150</name>
</gene>
<evidence type="ECO:0000259" key="9">
    <source>
        <dbReference type="Pfam" id="PF00881"/>
    </source>
</evidence>
<keyword evidence="3 7" id="KW-0288">FMN</keyword>
<sequence length="197" mass="23123">MLSTQTTIQQVIKERRTIRNFTNEPIDIQEMVDLLDVAVYAPNHKTREPWSFMAITSNARTKMYDEIVNSYERQHIFEGYAQETVNKKKEKLYDMMHQCPIHLIVTMDQADERKVWEEDFAATCAMMQNLQLLGWERNIGMVWKTNPYIQDKEFYKAMGIDPTKKIVGVLHIGRPAKIPKAKDRTPVVDKLVIRNAY</sequence>
<evidence type="ECO:0000256" key="6">
    <source>
        <dbReference type="ARBA" id="ARBA00023027"/>
    </source>
</evidence>
<dbReference type="PANTHER" id="PTHR43821:SF1">
    <property type="entry name" value="NAD(P)H NITROREDUCTASE YDJA-RELATED"/>
    <property type="match status" value="1"/>
</dbReference>
<reference evidence="10 11" key="1">
    <citation type="submission" date="2013-08" db="EMBL/GenBank/DDBJ databases">
        <authorList>
            <person name="Huang J."/>
            <person name="Wang G."/>
        </authorList>
    </citation>
    <scope>NUCLEOTIDE SEQUENCE [LARGE SCALE GENOMIC DNA]</scope>
    <source>
        <strain evidence="10 11">JSM 072002</strain>
    </source>
</reference>
<dbReference type="RefSeq" id="WP_036835758.1">
    <property type="nucleotide sequence ID" value="NZ_AVPG01000026.1"/>
</dbReference>
<dbReference type="OrthoDB" id="9804207at2"/>
<protein>
    <recommendedName>
        <fullName evidence="7">Putative NAD(P)H nitroreductase</fullName>
        <ecNumber evidence="7">1.-.-.-</ecNumber>
    </recommendedName>
</protein>
<keyword evidence="11" id="KW-1185">Reference proteome</keyword>
<comment type="similarity">
    <text evidence="1 7">Belongs to the nitroreductase family.</text>
</comment>
<dbReference type="EMBL" id="AVPG01000026">
    <property type="protein sequence ID" value="KGX85139.1"/>
    <property type="molecule type" value="Genomic_DNA"/>
</dbReference>
<evidence type="ECO:0000256" key="8">
    <source>
        <dbReference type="PIRSR" id="PIRSR000232-1"/>
    </source>
</evidence>
<feature type="binding site" description="in other chain" evidence="8">
    <location>
        <begin position="143"/>
        <end position="145"/>
    </location>
    <ligand>
        <name>FMN</name>
        <dbReference type="ChEBI" id="CHEBI:58210"/>
        <note>ligand shared between dimeric partners</note>
    </ligand>
</feature>
<feature type="domain" description="Nitroreductase" evidence="9">
    <location>
        <begin position="12"/>
        <end position="174"/>
    </location>
</feature>
<evidence type="ECO:0000256" key="3">
    <source>
        <dbReference type="ARBA" id="ARBA00022643"/>
    </source>
</evidence>
<comment type="caution">
    <text evidence="10">The sequence shown here is derived from an EMBL/GenBank/DDBJ whole genome shotgun (WGS) entry which is preliminary data.</text>
</comment>
<dbReference type="PANTHER" id="PTHR43821">
    <property type="entry name" value="NAD(P)H NITROREDUCTASE YDJA-RELATED"/>
    <property type="match status" value="1"/>
</dbReference>
<dbReference type="eggNOG" id="COG0778">
    <property type="taxonomic scope" value="Bacteria"/>
</dbReference>
<dbReference type="InterPro" id="IPR026021">
    <property type="entry name" value="YdjA-like"/>
</dbReference>
<evidence type="ECO:0000313" key="11">
    <source>
        <dbReference type="Proteomes" id="UP000030401"/>
    </source>
</evidence>
<dbReference type="Pfam" id="PF00881">
    <property type="entry name" value="Nitroreductase"/>
    <property type="match status" value="1"/>
</dbReference>
<feature type="binding site" description="in other chain" evidence="8">
    <location>
        <begin position="15"/>
        <end position="17"/>
    </location>
    <ligand>
        <name>FMN</name>
        <dbReference type="ChEBI" id="CHEBI:58210"/>
        <note>ligand shared between dimeric partners</note>
    </ligand>
</feature>